<feature type="signal peptide" evidence="1">
    <location>
        <begin position="1"/>
        <end position="33"/>
    </location>
</feature>
<dbReference type="AlphaFoldDB" id="A0A9D1D9P4"/>
<name>A0A9D1D9P4_9FIRM</name>
<feature type="chain" id="PRO_5038437425" evidence="1">
    <location>
        <begin position="34"/>
        <end position="186"/>
    </location>
</feature>
<sequence length="186" mass="20608">MRKSADRYRKSLIGITVAAVCAVSALGSEAVLGAAMTDGTYTVREGWSEDADLSTETEKVYKKAENLEMDETSTISCSFIDTNYTAMEYEQLRDMLTNNLIYSSPNAAISVSGTYTDAKDYLYVLVADDSAQNSREIYYYVVGDLECFVAEVKEYRDEATAAQENMEDTPEAVGAEIARTFTWNNS</sequence>
<evidence type="ECO:0000313" key="3">
    <source>
        <dbReference type="Proteomes" id="UP000886757"/>
    </source>
</evidence>
<comment type="caution">
    <text evidence="2">The sequence shown here is derived from an EMBL/GenBank/DDBJ whole genome shotgun (WGS) entry which is preliminary data.</text>
</comment>
<accession>A0A9D1D9P4</accession>
<evidence type="ECO:0000256" key="1">
    <source>
        <dbReference type="SAM" id="SignalP"/>
    </source>
</evidence>
<organism evidence="2 3">
    <name type="scientific">Candidatus Choladousia intestinavium</name>
    <dbReference type="NCBI Taxonomy" id="2840727"/>
    <lineage>
        <taxon>Bacteria</taxon>
        <taxon>Bacillati</taxon>
        <taxon>Bacillota</taxon>
        <taxon>Clostridia</taxon>
        <taxon>Lachnospirales</taxon>
        <taxon>Lachnospiraceae</taxon>
        <taxon>Lachnospiraceae incertae sedis</taxon>
        <taxon>Candidatus Choladousia</taxon>
    </lineage>
</organism>
<proteinExistence type="predicted"/>
<evidence type="ECO:0000313" key="2">
    <source>
        <dbReference type="EMBL" id="HIR12853.1"/>
    </source>
</evidence>
<protein>
    <submittedName>
        <fullName evidence="2">Uncharacterized protein</fullName>
    </submittedName>
</protein>
<dbReference type="EMBL" id="DVGK01000038">
    <property type="protein sequence ID" value="HIR12853.1"/>
    <property type="molecule type" value="Genomic_DNA"/>
</dbReference>
<gene>
    <name evidence="2" type="ORF">IAB31_02885</name>
</gene>
<keyword evidence="1" id="KW-0732">Signal</keyword>
<reference evidence="2" key="2">
    <citation type="journal article" date="2021" name="PeerJ">
        <title>Extensive microbial diversity within the chicken gut microbiome revealed by metagenomics and culture.</title>
        <authorList>
            <person name="Gilroy R."/>
            <person name="Ravi A."/>
            <person name="Getino M."/>
            <person name="Pursley I."/>
            <person name="Horton D.L."/>
            <person name="Alikhan N.F."/>
            <person name="Baker D."/>
            <person name="Gharbi K."/>
            <person name="Hall N."/>
            <person name="Watson M."/>
            <person name="Adriaenssens E.M."/>
            <person name="Foster-Nyarko E."/>
            <person name="Jarju S."/>
            <person name="Secka A."/>
            <person name="Antonio M."/>
            <person name="Oren A."/>
            <person name="Chaudhuri R.R."/>
            <person name="La Ragione R."/>
            <person name="Hildebrand F."/>
            <person name="Pallen M.J."/>
        </authorList>
    </citation>
    <scope>NUCLEOTIDE SEQUENCE</scope>
    <source>
        <strain evidence="2">ChiSjej4B22-8148</strain>
    </source>
</reference>
<reference evidence="2" key="1">
    <citation type="submission" date="2020-10" db="EMBL/GenBank/DDBJ databases">
        <authorList>
            <person name="Gilroy R."/>
        </authorList>
    </citation>
    <scope>NUCLEOTIDE SEQUENCE</scope>
    <source>
        <strain evidence="2">ChiSjej4B22-8148</strain>
    </source>
</reference>
<dbReference type="Proteomes" id="UP000886757">
    <property type="component" value="Unassembled WGS sequence"/>
</dbReference>